<name>A0AA44CKX2_YERMO</name>
<dbReference type="InterPro" id="IPR038706">
    <property type="entry name" value="Type_VI_SciN-like_sf"/>
</dbReference>
<evidence type="ECO:0000313" key="1">
    <source>
        <dbReference type="EMBL" id="NIL22586.1"/>
    </source>
</evidence>
<comment type="caution">
    <text evidence="1">The sequence shown here is derived from an EMBL/GenBank/DDBJ whole genome shotgun (WGS) entry which is preliminary data.</text>
</comment>
<dbReference type="AlphaFoldDB" id="A0AA44CKX2"/>
<dbReference type="InterPro" id="IPR017734">
    <property type="entry name" value="T6SS_SciN"/>
</dbReference>
<keyword evidence="1" id="KW-0449">Lipoprotein</keyword>
<dbReference type="EMBL" id="JAASAI010000007">
    <property type="protein sequence ID" value="NIL22586.1"/>
    <property type="molecule type" value="Genomic_DNA"/>
</dbReference>
<proteinExistence type="predicted"/>
<evidence type="ECO:0000313" key="2">
    <source>
        <dbReference type="Proteomes" id="UP000712947"/>
    </source>
</evidence>
<dbReference type="PROSITE" id="PS51257">
    <property type="entry name" value="PROKAR_LIPOPROTEIN"/>
    <property type="match status" value="1"/>
</dbReference>
<dbReference type="Gene3D" id="2.60.40.4150">
    <property type="entry name" value="Type VI secretion system, lipoprotein SciN"/>
    <property type="match status" value="1"/>
</dbReference>
<dbReference type="RefSeq" id="WP_050536675.1">
    <property type="nucleotide sequence ID" value="NZ_CABHYJ010000027.1"/>
</dbReference>
<sequence>MKKNIRWFNWITQYFFVALVTLLVMACSSIPPSEEDEKLIVELITANNINPNDKAEANPLRISVYTLKSADEFKSSDFFTITEEEMPSLKEQMNKVYDGIMLPNETKKLELTLKSDVTAIGVVAAYREIEQAEWKVVINPLPKKRVKSWYRKLWSGTQQADPVIKVRVERLSMSIKENGLSREN</sequence>
<dbReference type="Proteomes" id="UP000712947">
    <property type="component" value="Unassembled WGS sequence"/>
</dbReference>
<reference evidence="1" key="1">
    <citation type="submission" date="2020-03" db="EMBL/GenBank/DDBJ databases">
        <authorList>
            <person name="Kislichkina A."/>
            <person name="Dentovskaya S."/>
            <person name="Shaikhutdinov R."/>
            <person name="Ivanov S."/>
            <person name="Sizova A."/>
            <person name="Solomentsev V."/>
            <person name="Bogun A."/>
        </authorList>
    </citation>
    <scope>NUCLEOTIDE SEQUENCE</scope>
    <source>
        <strain evidence="1">SCPM-O-B-7610</strain>
    </source>
</reference>
<organism evidence="1 2">
    <name type="scientific">Yersinia mollaretii</name>
    <dbReference type="NCBI Taxonomy" id="33060"/>
    <lineage>
        <taxon>Bacteria</taxon>
        <taxon>Pseudomonadati</taxon>
        <taxon>Pseudomonadota</taxon>
        <taxon>Gammaproteobacteria</taxon>
        <taxon>Enterobacterales</taxon>
        <taxon>Yersiniaceae</taxon>
        <taxon>Yersinia</taxon>
    </lineage>
</organism>
<accession>A0AA44CKX2</accession>
<dbReference type="NCBIfam" id="TIGR03352">
    <property type="entry name" value="VI_chp_3"/>
    <property type="match status" value="1"/>
</dbReference>
<protein>
    <submittedName>
        <fullName evidence="1">Type VI secretion system lipoprotein TssJ</fullName>
    </submittedName>
</protein>
<dbReference type="Pfam" id="PF12790">
    <property type="entry name" value="T6SS-SciN"/>
    <property type="match status" value="1"/>
</dbReference>
<dbReference type="PANTHER" id="PTHR37625:SF4">
    <property type="entry name" value="OUTER MEMBRANE LIPOPROTEIN"/>
    <property type="match status" value="1"/>
</dbReference>
<dbReference type="PANTHER" id="PTHR37625">
    <property type="entry name" value="OUTER MEMBRANE LIPOPROTEIN-RELATED"/>
    <property type="match status" value="1"/>
</dbReference>
<gene>
    <name evidence="1" type="primary">tssJ</name>
    <name evidence="1" type="ORF">HB991_08660</name>
</gene>